<accession>A0A139XBI0</accession>
<evidence type="ECO:0000313" key="1">
    <source>
        <dbReference type="EMBL" id="KYC42060.1"/>
    </source>
</evidence>
<dbReference type="Proteomes" id="UP000076925">
    <property type="component" value="Unassembled WGS sequence"/>
</dbReference>
<comment type="caution">
    <text evidence="1">The sequence shown here is derived from an EMBL/GenBank/DDBJ whole genome shotgun (WGS) entry which is preliminary data.</text>
</comment>
<organism evidence="1 2">
    <name type="scientific">Scytonema hofmannii PCC 7110</name>
    <dbReference type="NCBI Taxonomy" id="128403"/>
    <lineage>
        <taxon>Bacteria</taxon>
        <taxon>Bacillati</taxon>
        <taxon>Cyanobacteriota</taxon>
        <taxon>Cyanophyceae</taxon>
        <taxon>Nostocales</taxon>
        <taxon>Scytonemataceae</taxon>
        <taxon>Scytonema</taxon>
    </lineage>
</organism>
<dbReference type="STRING" id="128403.WA1_18840"/>
<dbReference type="RefSeq" id="WP_017742022.1">
    <property type="nucleotide sequence ID" value="NZ_KQ976354.1"/>
</dbReference>
<keyword evidence="2" id="KW-1185">Reference proteome</keyword>
<sequence>MIKITYDHTGNIVTIHVQTDDSFSQVPWDINSKTINWNLIDYEPTRNSIKTAWDNWAEGKDLNYELRDRPDLAPPPDPVQPNWVDFNKTIILNAGFRRICNQSSAKIEAQVLVSNCADIAMGASPDYQFLKAVWDVIVDNLNVIVDSLNVPAKPTSVEIKDLNEICDRTFMQFNIDSEGHMQLR</sequence>
<proteinExistence type="predicted"/>
<reference evidence="1 2" key="1">
    <citation type="journal article" date="2013" name="Genome Biol. Evol.">
        <title>Genomes of Stigonematalean cyanobacteria (subsection V) and the evolution of oxygenic photosynthesis from prokaryotes to plastids.</title>
        <authorList>
            <person name="Dagan T."/>
            <person name="Roettger M."/>
            <person name="Stucken K."/>
            <person name="Landan G."/>
            <person name="Koch R."/>
            <person name="Major P."/>
            <person name="Gould S.B."/>
            <person name="Goremykin V.V."/>
            <person name="Rippka R."/>
            <person name="Tandeau de Marsac N."/>
            <person name="Gugger M."/>
            <person name="Lockhart P.J."/>
            <person name="Allen J.F."/>
            <person name="Brune I."/>
            <person name="Maus I."/>
            <person name="Puhler A."/>
            <person name="Martin W.F."/>
        </authorList>
    </citation>
    <scope>NUCLEOTIDE SEQUENCE [LARGE SCALE GENOMIC DNA]</scope>
    <source>
        <strain evidence="1 2">PCC 7110</strain>
    </source>
</reference>
<dbReference type="AlphaFoldDB" id="A0A139XBI0"/>
<dbReference type="EMBL" id="ANNX02000020">
    <property type="protein sequence ID" value="KYC42060.1"/>
    <property type="molecule type" value="Genomic_DNA"/>
</dbReference>
<evidence type="ECO:0000313" key="2">
    <source>
        <dbReference type="Proteomes" id="UP000076925"/>
    </source>
</evidence>
<name>A0A139XBI0_9CYAN</name>
<gene>
    <name evidence="1" type="ORF">WA1_18840</name>
</gene>
<protein>
    <submittedName>
        <fullName evidence="1">Uncharacterized protein</fullName>
    </submittedName>
</protein>